<dbReference type="HOGENOM" id="CLU_2057680_0_0_6"/>
<dbReference type="STRING" id="199310.c1489"/>
<evidence type="ECO:0000313" key="3">
    <source>
        <dbReference type="Proteomes" id="UP000001410"/>
    </source>
</evidence>
<dbReference type="AlphaFoldDB" id="A0A0H2V6P5"/>
<evidence type="ECO:0000313" key="2">
    <source>
        <dbReference type="EMBL" id="AAN79958.1"/>
    </source>
</evidence>
<dbReference type="EMBL" id="AE014075">
    <property type="protein sequence ID" value="AAN79958.1"/>
    <property type="molecule type" value="Genomic_DNA"/>
</dbReference>
<dbReference type="Proteomes" id="UP000001410">
    <property type="component" value="Chromosome"/>
</dbReference>
<reference evidence="2 3" key="1">
    <citation type="journal article" date="2002" name="Proc. Natl. Acad. Sci. U.S.A.">
        <title>Extensive mosaic structure revealed by the complete genome sequence of uropathogenic Escherichia coli.</title>
        <authorList>
            <person name="Welch R.A."/>
            <person name="Burland V."/>
            <person name="Plunkett G.III."/>
            <person name="Redford P."/>
            <person name="Roesch P."/>
            <person name="Rasko D."/>
            <person name="Buckles E.L."/>
            <person name="Liou S.R."/>
            <person name="Boutin A."/>
            <person name="Hackett J."/>
            <person name="Stroud D."/>
            <person name="Mayhew G.F."/>
            <person name="Rose D.J."/>
            <person name="Zhou S."/>
            <person name="Schwartz D.C."/>
            <person name="Perna N.T."/>
            <person name="Mobley H.L."/>
            <person name="Donnenberg M.S."/>
            <person name="Blattner F.R."/>
        </authorList>
    </citation>
    <scope>NUCLEOTIDE SEQUENCE [LARGE SCALE GENOMIC DNA]</scope>
    <source>
        <strain evidence="3">CFT073 / ATCC 700928 / UPEC</strain>
    </source>
</reference>
<evidence type="ECO:0000256" key="1">
    <source>
        <dbReference type="SAM" id="MobiDB-lite"/>
    </source>
</evidence>
<dbReference type="KEGG" id="ecc:c1489"/>
<sequence length="119" mass="13319">MESKKKAALISSGIDESASAASSGTPENSCFRELKRSSRITPPIFTISNKNIFSVIQRPRCDVSDTFQGELCPVFLFFSLRKLCRAFNINKRVHQRSECGGGCVRCGFIAHVPLRIFFR</sequence>
<keyword evidence="3" id="KW-1185">Reference proteome</keyword>
<gene>
    <name evidence="2" type="ordered locus">c1489</name>
</gene>
<organism evidence="2 3">
    <name type="scientific">Escherichia coli O6:H1 (strain CFT073 / ATCC 700928 / UPEC)</name>
    <dbReference type="NCBI Taxonomy" id="199310"/>
    <lineage>
        <taxon>Bacteria</taxon>
        <taxon>Pseudomonadati</taxon>
        <taxon>Pseudomonadota</taxon>
        <taxon>Gammaproteobacteria</taxon>
        <taxon>Enterobacterales</taxon>
        <taxon>Enterobacteriaceae</taxon>
        <taxon>Escherichia</taxon>
    </lineage>
</organism>
<feature type="region of interest" description="Disordered" evidence="1">
    <location>
        <begin position="1"/>
        <end position="29"/>
    </location>
</feature>
<accession>A0A0H2V6P5</accession>
<name>A0A0H2V6P5_ECOL6</name>
<protein>
    <submittedName>
        <fullName evidence="2">Uncharacterized protein</fullName>
    </submittedName>
</protein>
<proteinExistence type="predicted"/>
<feature type="compositionally biased region" description="Polar residues" evidence="1">
    <location>
        <begin position="19"/>
        <end position="28"/>
    </location>
</feature>